<dbReference type="InterPro" id="IPR051053">
    <property type="entry name" value="ECH/Chromodomain_protein"/>
</dbReference>
<dbReference type="Gene3D" id="1.20.80.10">
    <property type="match status" value="1"/>
</dbReference>
<comment type="caution">
    <text evidence="5">The sequence shown here is derived from an EMBL/GenBank/DDBJ whole genome shotgun (WGS) entry which is preliminary data.</text>
</comment>
<dbReference type="PRINTS" id="PR00689">
    <property type="entry name" value="ACOABINDINGP"/>
</dbReference>
<proteinExistence type="predicted"/>
<organism evidence="5 6">
    <name type="scientific">Brachionus plicatilis</name>
    <name type="common">Marine rotifer</name>
    <name type="synonym">Brachionus muelleri</name>
    <dbReference type="NCBI Taxonomy" id="10195"/>
    <lineage>
        <taxon>Eukaryota</taxon>
        <taxon>Metazoa</taxon>
        <taxon>Spiralia</taxon>
        <taxon>Gnathifera</taxon>
        <taxon>Rotifera</taxon>
        <taxon>Eurotatoria</taxon>
        <taxon>Monogononta</taxon>
        <taxon>Pseudotrocha</taxon>
        <taxon>Ploima</taxon>
        <taxon>Brachionidae</taxon>
        <taxon>Brachionus</taxon>
    </lineage>
</organism>
<evidence type="ECO:0000313" key="5">
    <source>
        <dbReference type="EMBL" id="RNA08758.1"/>
    </source>
</evidence>
<evidence type="ECO:0000256" key="2">
    <source>
        <dbReference type="ARBA" id="ARBA00023140"/>
    </source>
</evidence>
<dbReference type="AlphaFoldDB" id="A0A3M7QCS5"/>
<gene>
    <name evidence="5" type="ORF">BpHYR1_039912</name>
</gene>
<dbReference type="EMBL" id="REGN01006640">
    <property type="protein sequence ID" value="RNA08758.1"/>
    <property type="molecule type" value="Genomic_DNA"/>
</dbReference>
<dbReference type="Pfam" id="PF00887">
    <property type="entry name" value="ACBP"/>
    <property type="match status" value="1"/>
</dbReference>
<evidence type="ECO:0000313" key="6">
    <source>
        <dbReference type="Proteomes" id="UP000276133"/>
    </source>
</evidence>
<accession>A0A3M7QCS5</accession>
<name>A0A3M7QCS5_BRAPC</name>
<dbReference type="Gene3D" id="3.90.226.10">
    <property type="entry name" value="2-enoyl-CoA Hydratase, Chain A, domain 1"/>
    <property type="match status" value="1"/>
</dbReference>
<dbReference type="SUPFAM" id="SSF52096">
    <property type="entry name" value="ClpP/crotonase"/>
    <property type="match status" value="1"/>
</dbReference>
<dbReference type="InterPro" id="IPR035984">
    <property type="entry name" value="Acyl-CoA-binding_sf"/>
</dbReference>
<dbReference type="GO" id="GO:0004165">
    <property type="term" value="F:delta(3)-delta(2)-enoyl-CoA isomerase activity"/>
    <property type="evidence" value="ECO:0007669"/>
    <property type="project" value="UniProtKB-ARBA"/>
</dbReference>
<dbReference type="OrthoDB" id="409763at2759"/>
<dbReference type="InterPro" id="IPR014352">
    <property type="entry name" value="FERM/acyl-CoA-bd_prot_sf"/>
</dbReference>
<dbReference type="InterPro" id="IPR001753">
    <property type="entry name" value="Enoyl-CoA_hydra/iso"/>
</dbReference>
<dbReference type="InterPro" id="IPR029045">
    <property type="entry name" value="ClpP/crotonase-like_dom_sf"/>
</dbReference>
<dbReference type="SUPFAM" id="SSF47027">
    <property type="entry name" value="Acyl-CoA binding protein"/>
    <property type="match status" value="1"/>
</dbReference>
<dbReference type="InterPro" id="IPR000582">
    <property type="entry name" value="Acyl-CoA-binding_protein"/>
</dbReference>
<evidence type="ECO:0000256" key="1">
    <source>
        <dbReference type="ARBA" id="ARBA00004275"/>
    </source>
</evidence>
<dbReference type="PROSITE" id="PS51228">
    <property type="entry name" value="ACB_2"/>
    <property type="match status" value="1"/>
</dbReference>
<dbReference type="Proteomes" id="UP000276133">
    <property type="component" value="Unassembled WGS sequence"/>
</dbReference>
<dbReference type="CDD" id="cd06558">
    <property type="entry name" value="crotonase-like"/>
    <property type="match status" value="1"/>
</dbReference>
<keyword evidence="6" id="KW-1185">Reference proteome</keyword>
<dbReference type="GO" id="GO:0000062">
    <property type="term" value="F:fatty-acyl-CoA binding"/>
    <property type="evidence" value="ECO:0007669"/>
    <property type="project" value="InterPro"/>
</dbReference>
<feature type="domain" description="ACB" evidence="4">
    <location>
        <begin position="47"/>
        <end position="132"/>
    </location>
</feature>
<sequence length="402" mass="45513">MYSGDQILIFERLKMFFQKNTVSLFQKIPRNLGFFEKNLHLSKSALVTKEFEDAKTKLSLLKEDPGSDVKLKIYALFKQATVGACDTPKPSMVDFVNRAKWNAWSELKSLSSLDAEKEYIKLINELVKSEQGETNQALPDLKKFQDIQTSIEFNNVYKIVLNRPTKLNAITFTMYNELIEALSEAENNPNILMVCITGAGDYYCSGNDLTNFSSPSAMSDIKKAAKEGGILLENFVNSFINFSKPLVAVVNGPAVGISVTLMGLFDYVFASDKATFNAPFTKIAQSPEACSSYTFPRLMGPVKASEFLLFNRKLTAHEAFERNLVTEVIAHDEFQSKVWKKIEEFSKLPPESLLESRKLMRDGDKELLIQTNKKEVDVLVGRWSSNEFVRVIMEFWGNRSKK</sequence>
<dbReference type="InterPro" id="IPR022408">
    <property type="entry name" value="Acyl-CoA-binding_prot_CS"/>
</dbReference>
<dbReference type="InterPro" id="IPR014748">
    <property type="entry name" value="Enoyl-CoA_hydra_C"/>
</dbReference>
<dbReference type="Gene3D" id="1.10.12.10">
    <property type="entry name" value="Lyase 2-enoyl-coa Hydratase, Chain A, domain 2"/>
    <property type="match status" value="1"/>
</dbReference>
<dbReference type="PANTHER" id="PTHR43684:SF1">
    <property type="entry name" value="ENOYL-COA DELTA ISOMERASE 2"/>
    <property type="match status" value="1"/>
</dbReference>
<dbReference type="FunFam" id="3.90.226.10:FF:000084">
    <property type="entry name" value="Enoyl-CoA delta isomerase 2, mitochondrial"/>
    <property type="match status" value="1"/>
</dbReference>
<protein>
    <submittedName>
        <fullName evidence="5">Enoyl-delta isomerase mitochondrial isoform X1</fullName>
    </submittedName>
</protein>
<dbReference type="STRING" id="10195.A0A3M7QCS5"/>
<dbReference type="GO" id="GO:0005777">
    <property type="term" value="C:peroxisome"/>
    <property type="evidence" value="ECO:0007669"/>
    <property type="project" value="UniProtKB-SubCell"/>
</dbReference>
<evidence type="ECO:0000256" key="3">
    <source>
        <dbReference type="ARBA" id="ARBA00023235"/>
    </source>
</evidence>
<keyword evidence="2" id="KW-0576">Peroxisome</keyword>
<comment type="subcellular location">
    <subcellularLocation>
        <location evidence="1">Peroxisome</location>
    </subcellularLocation>
</comment>
<keyword evidence="3 5" id="KW-0413">Isomerase</keyword>
<dbReference type="PROSITE" id="PS00880">
    <property type="entry name" value="ACB_1"/>
    <property type="match status" value="1"/>
</dbReference>
<reference evidence="5 6" key="1">
    <citation type="journal article" date="2018" name="Sci. Rep.">
        <title>Genomic signatures of local adaptation to the degree of environmental predictability in rotifers.</title>
        <authorList>
            <person name="Franch-Gras L."/>
            <person name="Hahn C."/>
            <person name="Garcia-Roger E.M."/>
            <person name="Carmona M.J."/>
            <person name="Serra M."/>
            <person name="Gomez A."/>
        </authorList>
    </citation>
    <scope>NUCLEOTIDE SEQUENCE [LARGE SCALE GENOMIC DNA]</scope>
    <source>
        <strain evidence="5">HYR1</strain>
    </source>
</reference>
<evidence type="ECO:0000259" key="4">
    <source>
        <dbReference type="PROSITE" id="PS51228"/>
    </source>
</evidence>
<dbReference type="PANTHER" id="PTHR43684">
    <property type="match status" value="1"/>
</dbReference>
<dbReference type="Pfam" id="PF00378">
    <property type="entry name" value="ECH_1"/>
    <property type="match status" value="1"/>
</dbReference>